<dbReference type="Proteomes" id="UP000192591">
    <property type="component" value="Unassembled WGS sequence"/>
</dbReference>
<name>A0A1V9ADH6_SACPI</name>
<gene>
    <name evidence="1" type="ORF">B1813_00350</name>
</gene>
<sequence length="174" mass="19177">MALLIATSGCSERTFDDGPLGEWDEGTNATCSKQLDGRMTITSGGNPMLHRGRAAVTITEVSAVGSRGFEIIDTFLVPPHGLGNGGQYPPDPDDAGPTWEAWEKRIPAEGTTIQPGEEWWLVVGLRAETRHAAVERFQVDYQDAAGTKYRYRTRVSHFLRPDCEGSLAEWRAER</sequence>
<organism evidence="1 2">
    <name type="scientific">Saccharomonospora piscinae</name>
    <dbReference type="NCBI Taxonomy" id="687388"/>
    <lineage>
        <taxon>Bacteria</taxon>
        <taxon>Bacillati</taxon>
        <taxon>Actinomycetota</taxon>
        <taxon>Actinomycetes</taxon>
        <taxon>Pseudonocardiales</taxon>
        <taxon>Pseudonocardiaceae</taxon>
        <taxon>Saccharomonospora</taxon>
    </lineage>
</organism>
<proteinExistence type="predicted"/>
<comment type="caution">
    <text evidence="1">The sequence shown here is derived from an EMBL/GenBank/DDBJ whole genome shotgun (WGS) entry which is preliminary data.</text>
</comment>
<dbReference type="AlphaFoldDB" id="A0A1V9ADH6"/>
<accession>A0A1V9ADH6</accession>
<protein>
    <submittedName>
        <fullName evidence="1">Uncharacterized protein</fullName>
    </submittedName>
</protein>
<evidence type="ECO:0000313" key="2">
    <source>
        <dbReference type="Proteomes" id="UP000192591"/>
    </source>
</evidence>
<evidence type="ECO:0000313" key="1">
    <source>
        <dbReference type="EMBL" id="OQO95106.1"/>
    </source>
</evidence>
<reference evidence="1 2" key="1">
    <citation type="submission" date="2017-02" db="EMBL/GenBank/DDBJ databases">
        <title>Draft genome of Saccharomonospora sp. 154.</title>
        <authorList>
            <person name="Alonso-Carmona G.S."/>
            <person name="De La Haba R."/>
            <person name="Vera-Gargallo B."/>
            <person name="Sandoval-Trujillo A.H."/>
            <person name="Ramirez-Duran N."/>
            <person name="Ventosa A."/>
        </authorList>
    </citation>
    <scope>NUCLEOTIDE SEQUENCE [LARGE SCALE GENOMIC DNA]</scope>
    <source>
        <strain evidence="1 2">LRS4.154</strain>
    </source>
</reference>
<dbReference type="EMBL" id="MWIH01000002">
    <property type="protein sequence ID" value="OQO95106.1"/>
    <property type="molecule type" value="Genomic_DNA"/>
</dbReference>
<keyword evidence="2" id="KW-1185">Reference proteome</keyword>